<feature type="domain" description="Transposable element P transposase-like RNase H C-terminal" evidence="3">
    <location>
        <begin position="93"/>
        <end position="121"/>
    </location>
</feature>
<dbReference type="InterPro" id="IPR048367">
    <property type="entry name" value="TNP-like_RNaseH_C"/>
</dbReference>
<protein>
    <submittedName>
        <fullName evidence="4">Transposable element P transposase</fullName>
    </submittedName>
</protein>
<feature type="compositionally biased region" description="Low complexity" evidence="1">
    <location>
        <begin position="158"/>
        <end position="173"/>
    </location>
</feature>
<dbReference type="Pfam" id="PF21789">
    <property type="entry name" value="TNP-like_RNaseH_C"/>
    <property type="match status" value="1"/>
</dbReference>
<dbReference type="Proteomes" id="UP001152795">
    <property type="component" value="Unassembled WGS sequence"/>
</dbReference>
<evidence type="ECO:0000259" key="3">
    <source>
        <dbReference type="Pfam" id="PF21789"/>
    </source>
</evidence>
<organism evidence="4 5">
    <name type="scientific">Paramuricea clavata</name>
    <name type="common">Red gorgonian</name>
    <name type="synonym">Violescent sea-whip</name>
    <dbReference type="NCBI Taxonomy" id="317549"/>
    <lineage>
        <taxon>Eukaryota</taxon>
        <taxon>Metazoa</taxon>
        <taxon>Cnidaria</taxon>
        <taxon>Anthozoa</taxon>
        <taxon>Octocorallia</taxon>
        <taxon>Malacalcyonacea</taxon>
        <taxon>Plexauridae</taxon>
        <taxon>Paramuricea</taxon>
    </lineage>
</organism>
<evidence type="ECO:0000259" key="2">
    <source>
        <dbReference type="Pfam" id="PF21787"/>
    </source>
</evidence>
<gene>
    <name evidence="4" type="ORF">PACLA_8A051319</name>
</gene>
<evidence type="ECO:0000313" key="4">
    <source>
        <dbReference type="EMBL" id="CAB4003298.1"/>
    </source>
</evidence>
<feature type="region of interest" description="Disordered" evidence="1">
    <location>
        <begin position="154"/>
        <end position="174"/>
    </location>
</feature>
<dbReference type="AlphaFoldDB" id="A0A6S7IKG6"/>
<dbReference type="InterPro" id="IPR048365">
    <property type="entry name" value="TNP-like_RNaseH_N"/>
</dbReference>
<evidence type="ECO:0000313" key="5">
    <source>
        <dbReference type="Proteomes" id="UP001152795"/>
    </source>
</evidence>
<evidence type="ECO:0000256" key="1">
    <source>
        <dbReference type="SAM" id="MobiDB-lite"/>
    </source>
</evidence>
<comment type="caution">
    <text evidence="4">The sequence shown here is derived from an EMBL/GenBank/DDBJ whole genome shotgun (WGS) entry which is preliminary data.</text>
</comment>
<keyword evidence="5" id="KW-1185">Reference proteome</keyword>
<reference evidence="4" key="1">
    <citation type="submission" date="2020-04" db="EMBL/GenBank/DDBJ databases">
        <authorList>
            <person name="Alioto T."/>
            <person name="Alioto T."/>
            <person name="Gomez Garrido J."/>
        </authorList>
    </citation>
    <scope>NUCLEOTIDE SEQUENCE</scope>
    <source>
        <strain evidence="4">A484AB</strain>
    </source>
</reference>
<feature type="domain" description="Transposable element P transposase-like RNase H" evidence="2">
    <location>
        <begin position="2"/>
        <end position="89"/>
    </location>
</feature>
<proteinExistence type="predicted"/>
<dbReference type="EMBL" id="CACRXK020004590">
    <property type="protein sequence ID" value="CAB4003298.1"/>
    <property type="molecule type" value="Genomic_DNA"/>
</dbReference>
<dbReference type="Pfam" id="PF21787">
    <property type="entry name" value="TNP-like_RNaseH_N"/>
    <property type="match status" value="1"/>
</dbReference>
<sequence length="234" mass="26444">MDESSKLCTLSMDEISLKISLLYDSARDKVVGVEDFGDGNRSRRVATSAIVFMARAITANWKQPLGYYLVHEACPSEVLKEKLFEILNKTRLNPLENFFGAIRQQGGNSDSPTPLQFTRGFRKLFYDIYLILQTGNCAEDFDQMLVGPLKRKVPATNTSTTSRPQPQTSQPRQFNVDVGDYKTCLENNTVKMNAITYVAGYSLRKCFVKHSCQNCRKELISNSSDQLLCLSQRL</sequence>
<name>A0A6S7IKG6_PARCT</name>
<accession>A0A6S7IKG6</accession>
<dbReference type="OrthoDB" id="8192384at2759"/>